<dbReference type="AlphaFoldDB" id="A0A385C6N4"/>
<dbReference type="Proteomes" id="UP000293863">
    <property type="component" value="Unassembled WGS sequence"/>
</dbReference>
<keyword evidence="4" id="KW-1185">Reference proteome</keyword>
<name>A0A385C6N4_9GAMM</name>
<reference evidence="2 4" key="2">
    <citation type="submission" date="2019-02" db="EMBL/GenBank/DDBJ databases">
        <title>The Batch Genome Submission of Acinetobacter spp. strains.</title>
        <authorList>
            <person name="Qin J."/>
            <person name="Hu Y."/>
            <person name="Ye H."/>
            <person name="Wei L."/>
            <person name="Feng Y."/>
            <person name="Zong Z."/>
        </authorList>
    </citation>
    <scope>NUCLEOTIDE SEQUENCE [LARGE SCALE GENOMIC DNA]</scope>
    <source>
        <strain evidence="2 4">WCHAW060049</strain>
    </source>
</reference>
<dbReference type="EMBL" id="CP033133">
    <property type="protein sequence ID" value="AYO55445.1"/>
    <property type="molecule type" value="Genomic_DNA"/>
</dbReference>
<evidence type="ECO:0000313" key="4">
    <source>
        <dbReference type="Proteomes" id="UP000293863"/>
    </source>
</evidence>
<evidence type="ECO:0000313" key="3">
    <source>
        <dbReference type="Proteomes" id="UP000279962"/>
    </source>
</evidence>
<dbReference type="EMBL" id="SGSQ01000011">
    <property type="protein sequence ID" value="RZG46570.1"/>
    <property type="molecule type" value="Genomic_DNA"/>
</dbReference>
<sequence length="67" mass="7743">MDRFIINSEAQANGAYEIHNMSKGCEHLPMAQNQNQLGFFATWDLALKRARTNWPREKISLCQICCK</sequence>
<organism evidence="2 4">
    <name type="scientific">Acinetobacter wuhouensis</name>
    <dbReference type="NCBI Taxonomy" id="1879050"/>
    <lineage>
        <taxon>Bacteria</taxon>
        <taxon>Pseudomonadati</taxon>
        <taxon>Pseudomonadota</taxon>
        <taxon>Gammaproteobacteria</taxon>
        <taxon>Moraxellales</taxon>
        <taxon>Moraxellaceae</taxon>
        <taxon>Acinetobacter</taxon>
    </lineage>
</organism>
<dbReference type="RefSeq" id="WP_068974936.1">
    <property type="nucleotide sequence ID" value="NZ_CP031716.1"/>
</dbReference>
<protein>
    <submittedName>
        <fullName evidence="2">Uncharacterized protein</fullName>
    </submittedName>
</protein>
<dbReference type="KEGG" id="awu:BEN71_15270"/>
<accession>A0A385C6N4</accession>
<gene>
    <name evidence="1" type="ORF">CDG68_18085</name>
    <name evidence="2" type="ORF">EXU28_08275</name>
</gene>
<evidence type="ECO:0000313" key="2">
    <source>
        <dbReference type="EMBL" id="RZG46570.1"/>
    </source>
</evidence>
<dbReference type="OrthoDB" id="47198at2"/>
<proteinExistence type="predicted"/>
<dbReference type="Proteomes" id="UP000279962">
    <property type="component" value="Chromosome"/>
</dbReference>
<reference evidence="1 3" key="1">
    <citation type="submission" date="2018-10" db="EMBL/GenBank/DDBJ databases">
        <title>The complete genome of Acinetobacter wuhouensis strain WCHAW010062.</title>
        <authorList>
            <person name="Hu Y."/>
            <person name="Long H."/>
            <person name="Feng Y."/>
            <person name="Zong Z."/>
        </authorList>
    </citation>
    <scope>NUCLEOTIDE SEQUENCE [LARGE SCALE GENOMIC DNA]</scope>
    <source>
        <strain evidence="1 3">WCHAW010062</strain>
    </source>
</reference>
<evidence type="ECO:0000313" key="1">
    <source>
        <dbReference type="EMBL" id="AYO55445.1"/>
    </source>
</evidence>